<name>D0A4D7_TRYB9</name>
<feature type="transmembrane region" description="Helical" evidence="1">
    <location>
        <begin position="20"/>
        <end position="39"/>
    </location>
</feature>
<accession>D0A4D7</accession>
<feature type="transmembrane region" description="Helical" evidence="1">
    <location>
        <begin position="60"/>
        <end position="80"/>
    </location>
</feature>
<sequence>MSPLPLHVPFFTLEAPNNRVYKYMAVSVLGTNECVWTIARIRRGESRTSTPEERQMEDDECMRVFFFFLCVCVYASLVLSTQPAVITVAAVHKIRLPNSYIVPLLPLLPRLSFAGFYFFSCFLFDSVRSPRSPSSAAPSFTQLFLPSSSFVVTAAATISVAVRVDVICYTCLAAPFSVSSTLKLLPLRVLPNNGNTKFSAPHFFFFLLPLRFGCCGCLLADFSQPIKCNN</sequence>
<dbReference type="AlphaFoldDB" id="D0A4D7"/>
<keyword evidence="1" id="KW-0812">Transmembrane</keyword>
<dbReference type="GeneID" id="23864414"/>
<evidence type="ECO:0000313" key="2">
    <source>
        <dbReference type="EMBL" id="CBH16131.1"/>
    </source>
</evidence>
<evidence type="ECO:0000256" key="1">
    <source>
        <dbReference type="SAM" id="Phobius"/>
    </source>
</evidence>
<dbReference type="Proteomes" id="UP000002316">
    <property type="component" value="Chromosome 10"/>
</dbReference>
<dbReference type="EMBL" id="FN554973">
    <property type="protein sequence ID" value="CBH16131.1"/>
    <property type="molecule type" value="Genomic_DNA"/>
</dbReference>
<organism evidence="2 3">
    <name type="scientific">Trypanosoma brucei gambiense (strain MHOM/CI/86/DAL972)</name>
    <dbReference type="NCBI Taxonomy" id="679716"/>
    <lineage>
        <taxon>Eukaryota</taxon>
        <taxon>Discoba</taxon>
        <taxon>Euglenozoa</taxon>
        <taxon>Kinetoplastea</taxon>
        <taxon>Metakinetoplastina</taxon>
        <taxon>Trypanosomatida</taxon>
        <taxon>Trypanosomatidae</taxon>
        <taxon>Trypanosoma</taxon>
    </lineage>
</organism>
<dbReference type="RefSeq" id="XP_011778395.1">
    <property type="nucleotide sequence ID" value="XM_011780093.1"/>
</dbReference>
<protein>
    <submittedName>
        <fullName evidence="2">Uncharacterized protein</fullName>
    </submittedName>
</protein>
<reference evidence="3" key="1">
    <citation type="journal article" date="2010" name="PLoS Negl. Trop. Dis.">
        <title>The genome sequence of Trypanosoma brucei gambiense, causative agent of chronic human african trypanosomiasis.</title>
        <authorList>
            <person name="Jackson A.P."/>
            <person name="Sanders M."/>
            <person name="Berry A."/>
            <person name="McQuillan J."/>
            <person name="Aslett M.A."/>
            <person name="Quail M.A."/>
            <person name="Chukualim B."/>
            <person name="Capewell P."/>
            <person name="MacLeod A."/>
            <person name="Melville S.E."/>
            <person name="Gibson W."/>
            <person name="Barry J.D."/>
            <person name="Berriman M."/>
            <person name="Hertz-Fowler C."/>
        </authorList>
    </citation>
    <scope>NUCLEOTIDE SEQUENCE [LARGE SCALE GENOMIC DNA]</scope>
    <source>
        <strain evidence="3">MHOM/CI/86/DAL972</strain>
    </source>
</reference>
<keyword evidence="1" id="KW-0472">Membrane</keyword>
<gene>
    <name evidence="2" type="ORF">TbgDal_X12260</name>
</gene>
<keyword evidence="1" id="KW-1133">Transmembrane helix</keyword>
<dbReference type="KEGG" id="tbg:TbgDal_X12260"/>
<proteinExistence type="predicted"/>
<feature type="transmembrane region" description="Helical" evidence="1">
    <location>
        <begin position="100"/>
        <end position="124"/>
    </location>
</feature>
<evidence type="ECO:0000313" key="3">
    <source>
        <dbReference type="Proteomes" id="UP000002316"/>
    </source>
</evidence>